<keyword evidence="2" id="KW-1185">Reference proteome</keyword>
<reference evidence="1 2" key="1">
    <citation type="journal article" date="2020" name="Cell">
        <title>Large-Scale Comparative Analyses of Tick Genomes Elucidate Their Genetic Diversity and Vector Capacities.</title>
        <authorList>
            <consortium name="Tick Genome and Microbiome Consortium (TIGMIC)"/>
            <person name="Jia N."/>
            <person name="Wang J."/>
            <person name="Shi W."/>
            <person name="Du L."/>
            <person name="Sun Y."/>
            <person name="Zhan W."/>
            <person name="Jiang J.F."/>
            <person name="Wang Q."/>
            <person name="Zhang B."/>
            <person name="Ji P."/>
            <person name="Bell-Sakyi L."/>
            <person name="Cui X.M."/>
            <person name="Yuan T.T."/>
            <person name="Jiang B.G."/>
            <person name="Yang W.F."/>
            <person name="Lam T.T."/>
            <person name="Chang Q.C."/>
            <person name="Ding S.J."/>
            <person name="Wang X.J."/>
            <person name="Zhu J.G."/>
            <person name="Ruan X.D."/>
            <person name="Zhao L."/>
            <person name="Wei J.T."/>
            <person name="Ye R.Z."/>
            <person name="Que T.C."/>
            <person name="Du C.H."/>
            <person name="Zhou Y.H."/>
            <person name="Cheng J.X."/>
            <person name="Dai P.F."/>
            <person name="Guo W.B."/>
            <person name="Han X.H."/>
            <person name="Huang E.J."/>
            <person name="Li L.F."/>
            <person name="Wei W."/>
            <person name="Gao Y.C."/>
            <person name="Liu J.Z."/>
            <person name="Shao H.Z."/>
            <person name="Wang X."/>
            <person name="Wang C.C."/>
            <person name="Yang T.C."/>
            <person name="Huo Q.B."/>
            <person name="Li W."/>
            <person name="Chen H.Y."/>
            <person name="Chen S.E."/>
            <person name="Zhou L.G."/>
            <person name="Ni X.B."/>
            <person name="Tian J.H."/>
            <person name="Sheng Y."/>
            <person name="Liu T."/>
            <person name="Pan Y.S."/>
            <person name="Xia L.Y."/>
            <person name="Li J."/>
            <person name="Zhao F."/>
            <person name="Cao W.C."/>
        </authorList>
    </citation>
    <scope>NUCLEOTIDE SEQUENCE [LARGE SCALE GENOMIC DNA]</scope>
    <source>
        <strain evidence="1">Iper-2018</strain>
    </source>
</reference>
<accession>A0AC60PCL2</accession>
<comment type="caution">
    <text evidence="1">The sequence shown here is derived from an EMBL/GenBank/DDBJ whole genome shotgun (WGS) entry which is preliminary data.</text>
</comment>
<dbReference type="EMBL" id="JABSTQ010010904">
    <property type="protein sequence ID" value="KAG0416955.1"/>
    <property type="molecule type" value="Genomic_DNA"/>
</dbReference>
<dbReference type="Proteomes" id="UP000805193">
    <property type="component" value="Unassembled WGS sequence"/>
</dbReference>
<evidence type="ECO:0000313" key="1">
    <source>
        <dbReference type="EMBL" id="KAG0416955.1"/>
    </source>
</evidence>
<proteinExistence type="predicted"/>
<gene>
    <name evidence="1" type="ORF">HPB47_006053</name>
</gene>
<organism evidence="1 2">
    <name type="scientific">Ixodes persulcatus</name>
    <name type="common">Taiga tick</name>
    <dbReference type="NCBI Taxonomy" id="34615"/>
    <lineage>
        <taxon>Eukaryota</taxon>
        <taxon>Metazoa</taxon>
        <taxon>Ecdysozoa</taxon>
        <taxon>Arthropoda</taxon>
        <taxon>Chelicerata</taxon>
        <taxon>Arachnida</taxon>
        <taxon>Acari</taxon>
        <taxon>Parasitiformes</taxon>
        <taxon>Ixodida</taxon>
        <taxon>Ixodoidea</taxon>
        <taxon>Ixodidae</taxon>
        <taxon>Ixodinae</taxon>
        <taxon>Ixodes</taxon>
    </lineage>
</organism>
<evidence type="ECO:0000313" key="2">
    <source>
        <dbReference type="Proteomes" id="UP000805193"/>
    </source>
</evidence>
<sequence>MAESPRDAARALPPAGSCSVVGTSAPYPQRREPSAEARGEHQMRLPHAPPTTRHAAHDATRDVGAVRDGPTGDTLNAAFIRPDGAVVLPRQSVFVAPAVPLRCAFENDAVDEAAHGFAGKPDSPTPSSLPASTKEPGVRASSPRGQDSEWNDPPTQQRLLIPKKKAPVECHGSHARGKLRPQRRQRNKAATAKGGKERPGDGGECQGRDSAPSATKLCSRLDSKTLAKIQTPSWNKQSRTSRDTASRAPRIAHCQGVLHCPRPNRESSNAPHV</sequence>
<name>A0AC60PCL2_IXOPE</name>
<protein>
    <submittedName>
        <fullName evidence="1">Uncharacterized protein</fullName>
    </submittedName>
</protein>